<geneLocation type="plasmid" evidence="1 2">
    <name>unnamed1</name>
</geneLocation>
<keyword evidence="2" id="KW-1185">Reference proteome</keyword>
<proteinExistence type="predicted"/>
<dbReference type="EMBL" id="CP025613">
    <property type="protein sequence ID" value="AUN32958.1"/>
    <property type="molecule type" value="Genomic_DNA"/>
</dbReference>
<sequence>MSGDPRCRNMVHAMEAEGLFIGAILTGLVGSIEVFMKGGPDMADVMNATSITIMHTHGADDARTLMDPLGPFGCDSEVTHRVLAGIRGENAAGTHD</sequence>
<evidence type="ECO:0000313" key="1">
    <source>
        <dbReference type="EMBL" id="AUN32958.1"/>
    </source>
</evidence>
<dbReference type="Proteomes" id="UP000234752">
    <property type="component" value="Plasmid unnamed1"/>
</dbReference>
<organism evidence="1 2">
    <name type="scientific">Niveispirillum cyanobacteriorum</name>
    <dbReference type="NCBI Taxonomy" id="1612173"/>
    <lineage>
        <taxon>Bacteria</taxon>
        <taxon>Pseudomonadati</taxon>
        <taxon>Pseudomonadota</taxon>
        <taxon>Alphaproteobacteria</taxon>
        <taxon>Rhodospirillales</taxon>
        <taxon>Azospirillaceae</taxon>
        <taxon>Niveispirillum</taxon>
    </lineage>
</organism>
<keyword evidence="1" id="KW-0614">Plasmid</keyword>
<reference evidence="1 2" key="1">
    <citation type="submission" date="2017-12" db="EMBL/GenBank/DDBJ databases">
        <title>Genomes of bacteria within cyanobacterial aggregates.</title>
        <authorList>
            <person name="Cai H."/>
        </authorList>
    </citation>
    <scope>NUCLEOTIDE SEQUENCE [LARGE SCALE GENOMIC DNA]</scope>
    <source>
        <strain evidence="1 2">TH16</strain>
        <plasmid evidence="1 2">unnamed1</plasmid>
    </source>
</reference>
<accession>A0A2K9NIP1</accession>
<evidence type="ECO:0000313" key="2">
    <source>
        <dbReference type="Proteomes" id="UP000234752"/>
    </source>
</evidence>
<dbReference type="AlphaFoldDB" id="A0A2K9NIP1"/>
<dbReference type="KEGG" id="ncb:C0V82_21280"/>
<protein>
    <submittedName>
        <fullName evidence="1">Uncharacterized protein</fullName>
    </submittedName>
</protein>
<gene>
    <name evidence="1" type="ORF">C0V82_21280</name>
</gene>
<name>A0A2K9NIP1_9PROT</name>